<name>A0A5D3BWH7_CUCMM</name>
<dbReference type="GO" id="GO:0003676">
    <property type="term" value="F:nucleic acid binding"/>
    <property type="evidence" value="ECO:0007669"/>
    <property type="project" value="InterPro"/>
</dbReference>
<evidence type="ECO:0000313" key="5">
    <source>
        <dbReference type="Proteomes" id="UP000321947"/>
    </source>
</evidence>
<dbReference type="SUPFAM" id="SSF53098">
    <property type="entry name" value="Ribonuclease H-like"/>
    <property type="match status" value="1"/>
</dbReference>
<dbReference type="InterPro" id="IPR056924">
    <property type="entry name" value="SH3_Tf2-1"/>
</dbReference>
<organism evidence="3 5">
    <name type="scientific">Cucumis melo var. makuwa</name>
    <name type="common">Oriental melon</name>
    <dbReference type="NCBI Taxonomy" id="1194695"/>
    <lineage>
        <taxon>Eukaryota</taxon>
        <taxon>Viridiplantae</taxon>
        <taxon>Streptophyta</taxon>
        <taxon>Embryophyta</taxon>
        <taxon>Tracheophyta</taxon>
        <taxon>Spermatophyta</taxon>
        <taxon>Magnoliopsida</taxon>
        <taxon>eudicotyledons</taxon>
        <taxon>Gunneridae</taxon>
        <taxon>Pentapetalae</taxon>
        <taxon>rosids</taxon>
        <taxon>fabids</taxon>
        <taxon>Cucurbitales</taxon>
        <taxon>Cucurbitaceae</taxon>
        <taxon>Benincaseae</taxon>
        <taxon>Cucumis</taxon>
    </lineage>
</organism>
<dbReference type="AlphaFoldDB" id="A0A5D3BWH7"/>
<protein>
    <submittedName>
        <fullName evidence="3">Pol protein</fullName>
    </submittedName>
</protein>
<dbReference type="PANTHER" id="PTHR45835:SF99">
    <property type="entry name" value="CHROMO DOMAIN-CONTAINING PROTEIN-RELATED"/>
    <property type="match status" value="1"/>
</dbReference>
<feature type="domain" description="Tf2-1-like SH3-like" evidence="1">
    <location>
        <begin position="129"/>
        <end position="193"/>
    </location>
</feature>
<dbReference type="EMBL" id="SSTD01014931">
    <property type="protein sequence ID" value="TYK03435.1"/>
    <property type="molecule type" value="Genomic_DNA"/>
</dbReference>
<comment type="caution">
    <text evidence="3">The sequence shown here is derived from an EMBL/GenBank/DDBJ whole genome shotgun (WGS) entry which is preliminary data.</text>
</comment>
<sequence>MFGMPLGEGTKKEASRALKGYTMIWVVIDKTTKSTHFIPKKSTYTASTRLDFSTTFHPQIDGQTKQLNNILKDILQACVLEFSGSWDSHLHLVEFTYSNSYQATIGISSFESLYGNCCKSPVCWSDVEDMVFLKVAPMKGVWSFQKKENLRPRFVGLFEILEQIGPVVYCLALPPSLSTVHDVFHVSMLRKYVADPTQLTLNNFKLMRT</sequence>
<dbReference type="InterPro" id="IPR036397">
    <property type="entry name" value="RNaseH_sf"/>
</dbReference>
<dbReference type="InterPro" id="IPR012337">
    <property type="entry name" value="RNaseH-like_sf"/>
</dbReference>
<dbReference type="PANTHER" id="PTHR45835">
    <property type="entry name" value="YALI0A06105P"/>
    <property type="match status" value="1"/>
</dbReference>
<reference evidence="4 5" key="1">
    <citation type="submission" date="2019-08" db="EMBL/GenBank/DDBJ databases">
        <title>Draft genome sequences of two oriental melons (Cucumis melo L. var makuwa).</title>
        <authorList>
            <person name="Kwon S.-Y."/>
        </authorList>
    </citation>
    <scope>NUCLEOTIDE SEQUENCE [LARGE SCALE GENOMIC DNA]</scope>
    <source>
        <strain evidence="5">cv. Chang Bougi</strain>
        <strain evidence="4">cv. SW 3</strain>
        <tissue evidence="3">Leaf</tissue>
    </source>
</reference>
<accession>A0A5D3BWH7</accession>
<dbReference type="OrthoDB" id="1738613at2759"/>
<dbReference type="Proteomes" id="UP000321393">
    <property type="component" value="Unassembled WGS sequence"/>
</dbReference>
<gene>
    <name evidence="3" type="ORF">E5676_scaffold121G00370</name>
    <name evidence="2" type="ORF">E6C27_scaffold269G001190</name>
</gene>
<evidence type="ECO:0000313" key="3">
    <source>
        <dbReference type="EMBL" id="TYK03435.1"/>
    </source>
</evidence>
<evidence type="ECO:0000259" key="1">
    <source>
        <dbReference type="Pfam" id="PF24626"/>
    </source>
</evidence>
<evidence type="ECO:0000313" key="4">
    <source>
        <dbReference type="Proteomes" id="UP000321393"/>
    </source>
</evidence>
<dbReference type="Pfam" id="PF24626">
    <property type="entry name" value="SH3_Tf2-1"/>
    <property type="match status" value="1"/>
</dbReference>
<proteinExistence type="predicted"/>
<evidence type="ECO:0000313" key="2">
    <source>
        <dbReference type="EMBL" id="KAA0033019.1"/>
    </source>
</evidence>
<dbReference type="EMBL" id="SSTE01020983">
    <property type="protein sequence ID" value="KAA0033019.1"/>
    <property type="molecule type" value="Genomic_DNA"/>
</dbReference>
<dbReference type="Gene3D" id="3.30.420.10">
    <property type="entry name" value="Ribonuclease H-like superfamily/Ribonuclease H"/>
    <property type="match status" value="1"/>
</dbReference>
<dbReference type="Proteomes" id="UP000321947">
    <property type="component" value="Unassembled WGS sequence"/>
</dbReference>